<reference evidence="3 4" key="1">
    <citation type="journal article" date="2005" name="Proc. Natl. Acad. Sci. U.S.A.">
        <title>The genome of Salinibacter ruber: convergence and gene exchange among hyperhalophilic bacteria and archaea.</title>
        <authorList>
            <person name="Mongodin E.F."/>
            <person name="Nelson K.E."/>
            <person name="Daugherty S."/>
            <person name="Deboy R.T."/>
            <person name="Wister J."/>
            <person name="Khouri H."/>
            <person name="Weidman J."/>
            <person name="Walsh D.A."/>
            <person name="Papke R.T."/>
            <person name="Sanchez Perez G."/>
            <person name="Sharma A.K."/>
            <person name="Nesbo C.L."/>
            <person name="MacLeod D."/>
            <person name="Bapteste E."/>
            <person name="Doolittle W.F."/>
            <person name="Charlebois R.L."/>
            <person name="Legault B."/>
            <person name="Rodriguez-Valera F."/>
        </authorList>
    </citation>
    <scope>NUCLEOTIDE SEQUENCE [LARGE SCALE GENOMIC DNA]</scope>
    <source>
        <strain evidence="4">DSM 13855 / CECT 5946 / M31</strain>
    </source>
</reference>
<protein>
    <submittedName>
        <fullName evidence="3">ABC transporter substrate-binding protein</fullName>
    </submittedName>
</protein>
<gene>
    <name evidence="3" type="ordered locus">SRU_2868</name>
</gene>
<dbReference type="InterPro" id="IPR052537">
    <property type="entry name" value="Extradiol_RC_dioxygenase"/>
</dbReference>
<dbReference type="OrthoDB" id="9785698at2"/>
<dbReference type="Gene3D" id="3.10.180.10">
    <property type="entry name" value="2,3-Dihydroxybiphenyl 1,2-Dioxygenase, domain 1"/>
    <property type="match status" value="2"/>
</dbReference>
<dbReference type="EMBL" id="CP000159">
    <property type="protein sequence ID" value="ABC44718.1"/>
    <property type="molecule type" value="Genomic_DNA"/>
</dbReference>
<dbReference type="KEGG" id="sru:SRU_2868"/>
<evidence type="ECO:0000313" key="4">
    <source>
        <dbReference type="Proteomes" id="UP000008674"/>
    </source>
</evidence>
<dbReference type="EnsemblBacteria" id="ABC44718">
    <property type="protein sequence ID" value="ABC44718"/>
    <property type="gene ID" value="SRU_2868"/>
</dbReference>
<accession>Q2RYM4</accession>
<dbReference type="eggNOG" id="COG0346">
    <property type="taxonomic scope" value="Bacteria"/>
</dbReference>
<proteinExistence type="predicted"/>
<dbReference type="SUPFAM" id="SSF54593">
    <property type="entry name" value="Glyoxalase/Bleomycin resistance protein/Dihydroxybiphenyl dioxygenase"/>
    <property type="match status" value="1"/>
</dbReference>
<dbReference type="AlphaFoldDB" id="Q2RYM4"/>
<feature type="compositionally biased region" description="Basic and acidic residues" evidence="1">
    <location>
        <begin position="1"/>
        <end position="14"/>
    </location>
</feature>
<name>Q2RYM4_SALRD</name>
<dbReference type="PATRIC" id="fig|309807.25.peg.2990"/>
<dbReference type="Proteomes" id="UP000008674">
    <property type="component" value="Chromosome"/>
</dbReference>
<dbReference type="InterPro" id="IPR004360">
    <property type="entry name" value="Glyas_Fos-R_dOase_dom"/>
</dbReference>
<dbReference type="HOGENOM" id="CLU_057821_0_0_10"/>
<dbReference type="InterPro" id="IPR037523">
    <property type="entry name" value="VOC_core"/>
</dbReference>
<keyword evidence="4" id="KW-1185">Reference proteome</keyword>
<feature type="region of interest" description="Disordered" evidence="1">
    <location>
        <begin position="1"/>
        <end position="27"/>
    </location>
</feature>
<dbReference type="InterPro" id="IPR029068">
    <property type="entry name" value="Glyas_Bleomycin-R_OHBP_Dase"/>
</dbReference>
<evidence type="ECO:0000256" key="1">
    <source>
        <dbReference type="SAM" id="MobiDB-lite"/>
    </source>
</evidence>
<evidence type="ECO:0000313" key="3">
    <source>
        <dbReference type="EMBL" id="ABC44718.1"/>
    </source>
</evidence>
<feature type="domain" description="VOC" evidence="2">
    <location>
        <begin position="232"/>
        <end position="355"/>
    </location>
</feature>
<organism evidence="3 4">
    <name type="scientific">Salinibacter ruber (strain DSM 13855 / M31)</name>
    <dbReference type="NCBI Taxonomy" id="309807"/>
    <lineage>
        <taxon>Bacteria</taxon>
        <taxon>Pseudomonadati</taxon>
        <taxon>Rhodothermota</taxon>
        <taxon>Rhodothermia</taxon>
        <taxon>Rhodothermales</taxon>
        <taxon>Salinibacteraceae</taxon>
        <taxon>Salinibacter</taxon>
    </lineage>
</organism>
<feature type="domain" description="VOC" evidence="2">
    <location>
        <begin position="79"/>
        <end position="212"/>
    </location>
</feature>
<dbReference type="PANTHER" id="PTHR36110">
    <property type="entry name" value="RING-CLEAVING DIOXYGENASE MHQE-RELATED"/>
    <property type="match status" value="1"/>
</dbReference>
<dbReference type="PANTHER" id="PTHR36110:SF4">
    <property type="entry name" value="RING-CLEAVING DIOXYGENASE MHQA-RELATED"/>
    <property type="match status" value="1"/>
</dbReference>
<dbReference type="STRING" id="309807.SRU_2868"/>
<evidence type="ECO:0000259" key="2">
    <source>
        <dbReference type="PROSITE" id="PS51819"/>
    </source>
</evidence>
<dbReference type="CDD" id="cd08347">
    <property type="entry name" value="PcpA_C_like"/>
    <property type="match status" value="1"/>
</dbReference>
<dbReference type="Pfam" id="PF00903">
    <property type="entry name" value="Glyoxalase"/>
    <property type="match status" value="2"/>
</dbReference>
<dbReference type="PROSITE" id="PS51819">
    <property type="entry name" value="VOC"/>
    <property type="match status" value="2"/>
</dbReference>
<sequence length="394" mass="44636">MWRHEPPPHHETPQPRHPFSQRPGPSQRCSLEQFSAPGFVDCAHGGERTSKRSRRYVFPPVPSPFLKKALPFMSDPVSGIHHVTAYAHDPQENLDFYTGVLGLRLVKQTVLFNNPSEAFQGPTMYHFYYADETGTPGTVLTFKPHHSIQKGQVGRGQATATAFTIPEGAVDYWVDRLDAADEATLYPVTERFGRTVIQFQDHDDQPLELITGTSDIEPWADGPVPAEHAVRGFHGVTIHPHNGQLTTEVLELMGYEQVDHEPTPQNGDWTRFRVPGPDHAQFIDLYNEPNMHEGQWGYGTVHHVAFRVSDDEHQRAIRQRLRDAGHDVTTMKDRNYFHSLYFRDPNGVNFEIATDPPGFLHDESVDELGTTLMLPPFLQDRRDEVEAQLADISV</sequence>